<feature type="non-terminal residue" evidence="1">
    <location>
        <position position="70"/>
    </location>
</feature>
<evidence type="ECO:0008006" key="2">
    <source>
        <dbReference type="Google" id="ProtNLM"/>
    </source>
</evidence>
<proteinExistence type="predicted"/>
<reference evidence="1" key="1">
    <citation type="submission" date="2018-05" db="EMBL/GenBank/DDBJ databases">
        <authorList>
            <person name="Lanie J.A."/>
            <person name="Ng W.-L."/>
            <person name="Kazmierczak K.M."/>
            <person name="Andrzejewski T.M."/>
            <person name="Davidsen T.M."/>
            <person name="Wayne K.J."/>
            <person name="Tettelin H."/>
            <person name="Glass J.I."/>
            <person name="Rusch D."/>
            <person name="Podicherti R."/>
            <person name="Tsui H.-C.T."/>
            <person name="Winkler M.E."/>
        </authorList>
    </citation>
    <scope>NUCLEOTIDE SEQUENCE</scope>
</reference>
<dbReference type="InterPro" id="IPR036962">
    <property type="entry name" value="Glyco_hydro_3_N_sf"/>
</dbReference>
<protein>
    <recommendedName>
        <fullName evidence="2">Beta-glucosidase</fullName>
    </recommendedName>
</protein>
<gene>
    <name evidence="1" type="ORF">METZ01_LOCUS434197</name>
</gene>
<accession>A0A382YDJ9</accession>
<evidence type="ECO:0000313" key="1">
    <source>
        <dbReference type="EMBL" id="SVD81343.1"/>
    </source>
</evidence>
<dbReference type="EMBL" id="UINC01174959">
    <property type="protein sequence ID" value="SVD81343.1"/>
    <property type="molecule type" value="Genomic_DNA"/>
</dbReference>
<dbReference type="Gene3D" id="3.20.20.300">
    <property type="entry name" value="Glycoside hydrolase, family 3, N-terminal domain"/>
    <property type="match status" value="1"/>
</dbReference>
<name>A0A382YDJ9_9ZZZZ</name>
<sequence length="70" mass="8124">MALSKKIFFLELALIMLSPAKLHSQQNKNKTISIKAKNLVTKMTLDEKIGQITQVDHRYLEQKSDIKTYF</sequence>
<dbReference type="GO" id="GO:0005975">
    <property type="term" value="P:carbohydrate metabolic process"/>
    <property type="evidence" value="ECO:0007669"/>
    <property type="project" value="InterPro"/>
</dbReference>
<dbReference type="GO" id="GO:0004553">
    <property type="term" value="F:hydrolase activity, hydrolyzing O-glycosyl compounds"/>
    <property type="evidence" value="ECO:0007669"/>
    <property type="project" value="InterPro"/>
</dbReference>
<organism evidence="1">
    <name type="scientific">marine metagenome</name>
    <dbReference type="NCBI Taxonomy" id="408172"/>
    <lineage>
        <taxon>unclassified sequences</taxon>
        <taxon>metagenomes</taxon>
        <taxon>ecological metagenomes</taxon>
    </lineage>
</organism>
<dbReference type="AlphaFoldDB" id="A0A382YDJ9"/>